<comment type="caution">
    <text evidence="2">The sequence shown here is derived from an EMBL/GenBank/DDBJ whole genome shotgun (WGS) entry which is preliminary data.</text>
</comment>
<sequence length="219" mass="25044">MFDWGAAAQLVTVAISLYGVRKIYLEMSLTSRNRIREEYKFAKEFLAELRGESRLDPFLREKGCQAITGDSRAIPEHVEYLLSLQAPSQALSQYSPGKKYLEHSDDAQSVHGFAFKKWYRKVWVRALLKGWYCTVTIFFGAASLWIPPLANAMFQDKHRRFIFALTSFPVSACCTFFFLYLLSRVASAELLMTQIRSGSQQGKGKGRRTRLKRNAEFAG</sequence>
<keyword evidence="1" id="KW-0472">Membrane</keyword>
<keyword evidence="1" id="KW-1133">Transmembrane helix</keyword>
<feature type="transmembrane region" description="Helical" evidence="1">
    <location>
        <begin position="6"/>
        <end position="24"/>
    </location>
</feature>
<proteinExistence type="predicted"/>
<organism evidence="2 3">
    <name type="scientific">Paraburkholderia antibiotica</name>
    <dbReference type="NCBI Taxonomy" id="2728839"/>
    <lineage>
        <taxon>Bacteria</taxon>
        <taxon>Pseudomonadati</taxon>
        <taxon>Pseudomonadota</taxon>
        <taxon>Betaproteobacteria</taxon>
        <taxon>Burkholderiales</taxon>
        <taxon>Burkholderiaceae</taxon>
        <taxon>Paraburkholderia</taxon>
    </lineage>
</organism>
<dbReference type="EMBL" id="JABBFZ010000019">
    <property type="protein sequence ID" value="NML34199.1"/>
    <property type="molecule type" value="Genomic_DNA"/>
</dbReference>
<dbReference type="RefSeq" id="WP_169500388.1">
    <property type="nucleotide sequence ID" value="NZ_JABBFZ010000019.1"/>
</dbReference>
<keyword evidence="3" id="KW-1185">Reference proteome</keyword>
<reference evidence="2 3" key="1">
    <citation type="submission" date="2020-04" db="EMBL/GenBank/DDBJ databases">
        <title>Paraburkholderia sp. G-4-1-8 isolated from soil.</title>
        <authorList>
            <person name="Dahal R.H."/>
        </authorList>
    </citation>
    <scope>NUCLEOTIDE SEQUENCE [LARGE SCALE GENOMIC DNA]</scope>
    <source>
        <strain evidence="2 3">G-4-1-8</strain>
    </source>
</reference>
<dbReference type="AlphaFoldDB" id="A0A7Y0A0G5"/>
<evidence type="ECO:0000313" key="2">
    <source>
        <dbReference type="EMBL" id="NML34199.1"/>
    </source>
</evidence>
<accession>A0A7Y0A0G5</accession>
<evidence type="ECO:0000256" key="1">
    <source>
        <dbReference type="SAM" id="Phobius"/>
    </source>
</evidence>
<keyword evidence="1" id="KW-0812">Transmembrane</keyword>
<name>A0A7Y0A0G5_9BURK</name>
<gene>
    <name evidence="2" type="ORF">HHL14_25635</name>
</gene>
<feature type="transmembrane region" description="Helical" evidence="1">
    <location>
        <begin position="126"/>
        <end position="146"/>
    </location>
</feature>
<protein>
    <submittedName>
        <fullName evidence="2">Uncharacterized protein</fullName>
    </submittedName>
</protein>
<dbReference type="Proteomes" id="UP000583127">
    <property type="component" value="Unassembled WGS sequence"/>
</dbReference>
<feature type="transmembrane region" description="Helical" evidence="1">
    <location>
        <begin position="161"/>
        <end position="182"/>
    </location>
</feature>
<evidence type="ECO:0000313" key="3">
    <source>
        <dbReference type="Proteomes" id="UP000583127"/>
    </source>
</evidence>